<proteinExistence type="predicted"/>
<feature type="signal peptide" evidence="1">
    <location>
        <begin position="1"/>
        <end position="18"/>
    </location>
</feature>
<dbReference type="AlphaFoldDB" id="A0A699UUU9"/>
<dbReference type="EMBL" id="BKCJ011371274">
    <property type="protein sequence ID" value="GFD26715.1"/>
    <property type="molecule type" value="Genomic_DNA"/>
</dbReference>
<keyword evidence="2" id="KW-0808">Transferase</keyword>
<feature type="chain" id="PRO_5025414194" evidence="1">
    <location>
        <begin position="19"/>
        <end position="135"/>
    </location>
</feature>
<evidence type="ECO:0000256" key="1">
    <source>
        <dbReference type="SAM" id="SignalP"/>
    </source>
</evidence>
<keyword evidence="2" id="KW-0695">RNA-directed DNA polymerase</keyword>
<dbReference type="PANTHER" id="PTHR36617">
    <property type="entry name" value="PROTEIN, PUTATIVE-RELATED"/>
    <property type="match status" value="1"/>
</dbReference>
<organism evidence="2">
    <name type="scientific">Tanacetum cinerariifolium</name>
    <name type="common">Dalmatian daisy</name>
    <name type="synonym">Chrysanthemum cinerariifolium</name>
    <dbReference type="NCBI Taxonomy" id="118510"/>
    <lineage>
        <taxon>Eukaryota</taxon>
        <taxon>Viridiplantae</taxon>
        <taxon>Streptophyta</taxon>
        <taxon>Embryophyta</taxon>
        <taxon>Tracheophyta</taxon>
        <taxon>Spermatophyta</taxon>
        <taxon>Magnoliopsida</taxon>
        <taxon>eudicotyledons</taxon>
        <taxon>Gunneridae</taxon>
        <taxon>Pentapetalae</taxon>
        <taxon>asterids</taxon>
        <taxon>campanulids</taxon>
        <taxon>Asterales</taxon>
        <taxon>Asteraceae</taxon>
        <taxon>Asteroideae</taxon>
        <taxon>Anthemideae</taxon>
        <taxon>Anthemidinae</taxon>
        <taxon>Tanacetum</taxon>
    </lineage>
</organism>
<accession>A0A699UUU9</accession>
<dbReference type="PANTHER" id="PTHR36617:SF15">
    <property type="entry name" value="REVERSE TRANSCRIPTASE ZINC-BINDING DOMAIN-CONTAINING PROTEIN"/>
    <property type="match status" value="1"/>
</dbReference>
<keyword evidence="2" id="KW-0548">Nucleotidyltransferase</keyword>
<reference evidence="2" key="1">
    <citation type="journal article" date="2019" name="Sci. Rep.">
        <title>Draft genome of Tanacetum cinerariifolium, the natural source of mosquito coil.</title>
        <authorList>
            <person name="Yamashiro T."/>
            <person name="Shiraishi A."/>
            <person name="Satake H."/>
            <person name="Nakayama K."/>
        </authorList>
    </citation>
    <scope>NUCLEOTIDE SEQUENCE</scope>
</reference>
<gene>
    <name evidence="2" type="ORF">Tci_898684</name>
</gene>
<protein>
    <submittedName>
        <fullName evidence="2">RNA-directed DNA polymerase, eukaryota, reverse transcriptase zinc-binding domain protein</fullName>
    </submittedName>
</protein>
<sequence>MVLEVLLLGIIFMNIVKEVNLLVDKGIDLRSYMCFKLGNGEKVRFWEDRWSDGELLKYRFSRVYTLEMSKDITVASKVSLQNFTSSFRRHPRVGVESQQFEELMSMVRDIHLVPMADRWSWTLSSSGDFSVSSVR</sequence>
<name>A0A699UUU9_TANCI</name>
<dbReference type="GO" id="GO:0003964">
    <property type="term" value="F:RNA-directed DNA polymerase activity"/>
    <property type="evidence" value="ECO:0007669"/>
    <property type="project" value="UniProtKB-KW"/>
</dbReference>
<keyword evidence="1" id="KW-0732">Signal</keyword>
<comment type="caution">
    <text evidence="2">The sequence shown here is derived from an EMBL/GenBank/DDBJ whole genome shotgun (WGS) entry which is preliminary data.</text>
</comment>
<evidence type="ECO:0000313" key="2">
    <source>
        <dbReference type="EMBL" id="GFD26715.1"/>
    </source>
</evidence>